<dbReference type="EMBL" id="QUSK01000015">
    <property type="protein sequence ID" value="RGD76157.1"/>
    <property type="molecule type" value="Genomic_DNA"/>
</dbReference>
<gene>
    <name evidence="1" type="ORF">DXC78_07440</name>
</gene>
<comment type="caution">
    <text evidence="1">The sequence shown here is derived from an EMBL/GenBank/DDBJ whole genome shotgun (WGS) entry which is preliminary data.</text>
</comment>
<name>A0A3E3E3M9_9FIRM</name>
<accession>A0A3E3E3M9</accession>
<reference evidence="1 2" key="1">
    <citation type="submission" date="2018-08" db="EMBL/GenBank/DDBJ databases">
        <title>A genome reference for cultivated species of the human gut microbiota.</title>
        <authorList>
            <person name="Zou Y."/>
            <person name="Xue W."/>
            <person name="Luo G."/>
        </authorList>
    </citation>
    <scope>NUCLEOTIDE SEQUENCE [LARGE SCALE GENOMIC DNA]</scope>
    <source>
        <strain evidence="1 2">TF08-11</strain>
    </source>
</reference>
<organism evidence="1 2">
    <name type="scientific">Faecalicoccus pleomorphus</name>
    <dbReference type="NCBI Taxonomy" id="1323"/>
    <lineage>
        <taxon>Bacteria</taxon>
        <taxon>Bacillati</taxon>
        <taxon>Bacillota</taxon>
        <taxon>Erysipelotrichia</taxon>
        <taxon>Erysipelotrichales</taxon>
        <taxon>Erysipelotrichaceae</taxon>
        <taxon>Faecalicoccus</taxon>
    </lineage>
</organism>
<sequence length="76" mass="8318">MNTFIVNLNYMTNAPGLPGEGFMKSMDRFFDLPETAINMSINLSQYIPINLRKSCTPKAGAVFSSVGHNHVGILIA</sequence>
<protein>
    <submittedName>
        <fullName evidence="1">Uncharacterized protein</fullName>
    </submittedName>
</protein>
<evidence type="ECO:0000313" key="2">
    <source>
        <dbReference type="Proteomes" id="UP000260721"/>
    </source>
</evidence>
<dbReference type="AlphaFoldDB" id="A0A3E3E3M9"/>
<dbReference type="Proteomes" id="UP000260721">
    <property type="component" value="Unassembled WGS sequence"/>
</dbReference>
<proteinExistence type="predicted"/>
<evidence type="ECO:0000313" key="1">
    <source>
        <dbReference type="EMBL" id="RGD76157.1"/>
    </source>
</evidence>
<dbReference type="RefSeq" id="WP_117446445.1">
    <property type="nucleotide sequence ID" value="NZ_CALCIP010000039.1"/>
</dbReference>